<dbReference type="PROSITE" id="PS01058">
    <property type="entry name" value="SAICAR_SYNTHETASE_2"/>
    <property type="match status" value="1"/>
</dbReference>
<dbReference type="EMBL" id="OZ034688">
    <property type="protein sequence ID" value="CAL1329154.1"/>
    <property type="molecule type" value="Genomic_DNA"/>
</dbReference>
<comment type="catalytic activity">
    <reaction evidence="7 8">
        <text>5-amino-1-(5-phospho-D-ribosyl)imidazole-4-carboxylate + L-aspartate + ATP = (2S)-2-[5-amino-1-(5-phospho-beta-D-ribosyl)imidazole-4-carboxamido]succinate + ADP + phosphate + 2 H(+)</text>
        <dbReference type="Rhea" id="RHEA:22628"/>
        <dbReference type="ChEBI" id="CHEBI:15378"/>
        <dbReference type="ChEBI" id="CHEBI:29991"/>
        <dbReference type="ChEBI" id="CHEBI:30616"/>
        <dbReference type="ChEBI" id="CHEBI:43474"/>
        <dbReference type="ChEBI" id="CHEBI:58443"/>
        <dbReference type="ChEBI" id="CHEBI:77657"/>
        <dbReference type="ChEBI" id="CHEBI:456216"/>
        <dbReference type="EC" id="6.3.2.6"/>
    </reaction>
</comment>
<evidence type="ECO:0000256" key="1">
    <source>
        <dbReference type="ARBA" id="ARBA00004672"/>
    </source>
</evidence>
<evidence type="ECO:0000313" key="10">
    <source>
        <dbReference type="EMBL" id="CAL1329154.1"/>
    </source>
</evidence>
<proteinExistence type="inferred from homology"/>
<dbReference type="Gene3D" id="3.30.470.20">
    <property type="entry name" value="ATP-grasp fold, B domain"/>
    <property type="match status" value="1"/>
</dbReference>
<evidence type="ECO:0000259" key="9">
    <source>
        <dbReference type="Pfam" id="PF01259"/>
    </source>
</evidence>
<dbReference type="InterPro" id="IPR050089">
    <property type="entry name" value="SAICAR_synthetase"/>
</dbReference>
<gene>
    <name evidence="8 10" type="primary">purC</name>
    <name evidence="10" type="ORF">PRHACTZTBTEA_229</name>
</gene>
<dbReference type="SUPFAM" id="SSF56104">
    <property type="entry name" value="SAICAR synthase-like"/>
    <property type="match status" value="1"/>
</dbReference>
<feature type="domain" description="SAICAR synthetase/ADE2 N-terminal" evidence="9">
    <location>
        <begin position="7"/>
        <end position="231"/>
    </location>
</feature>
<keyword evidence="11" id="KW-1185">Reference proteome</keyword>
<keyword evidence="3 8" id="KW-0436">Ligase</keyword>
<dbReference type="InterPro" id="IPR028923">
    <property type="entry name" value="SAICAR_synt/ADE2_N"/>
</dbReference>
<evidence type="ECO:0000256" key="5">
    <source>
        <dbReference type="ARBA" id="ARBA00022755"/>
    </source>
</evidence>
<dbReference type="CDD" id="cd01415">
    <property type="entry name" value="SAICAR_synt_PurC"/>
    <property type="match status" value="1"/>
</dbReference>
<dbReference type="GO" id="GO:0004639">
    <property type="term" value="F:phosphoribosylaminoimidazolesuccinocarboxamide synthase activity"/>
    <property type="evidence" value="ECO:0007669"/>
    <property type="project" value="UniProtKB-EC"/>
</dbReference>
<keyword evidence="6 8" id="KW-0067">ATP-binding</keyword>
<keyword evidence="5 8" id="KW-0658">Purine biosynthesis</keyword>
<dbReference type="EC" id="6.3.2.6" evidence="8"/>
<dbReference type="Pfam" id="PF01259">
    <property type="entry name" value="SAICAR_synt"/>
    <property type="match status" value="1"/>
</dbReference>
<evidence type="ECO:0000256" key="6">
    <source>
        <dbReference type="ARBA" id="ARBA00022840"/>
    </source>
</evidence>
<dbReference type="InterPro" id="IPR001636">
    <property type="entry name" value="SAICAR_synth"/>
</dbReference>
<dbReference type="PANTHER" id="PTHR43599:SF3">
    <property type="entry name" value="SI:DKEY-6E2.2"/>
    <property type="match status" value="1"/>
</dbReference>
<accession>A0ABM9NNV9</accession>
<comment type="similarity">
    <text evidence="2 8">Belongs to the SAICAR synthetase family.</text>
</comment>
<dbReference type="PANTHER" id="PTHR43599">
    <property type="entry name" value="MULTIFUNCTIONAL PROTEIN ADE2"/>
    <property type="match status" value="1"/>
</dbReference>
<dbReference type="PROSITE" id="PS01057">
    <property type="entry name" value="SAICAR_SYNTHETASE_1"/>
    <property type="match status" value="1"/>
</dbReference>
<sequence length="234" mass="27571">MKKCVELYKGKSKTIYTTDNPDLLILRFRDEITAFDGKRIEKFFNKGYINNNINYFLMNELSKFSIFTQIEKILSKNEVLVKKLKMIPIEFVIRNRAAGSIVKRLDIIEGKIFNPPLFELFLKNDSKHDPMINESYCKTFNLVSKKNLVNIYKISKKINNILTEIFNSVGLILVDFKLEFGLYKKQLTLGDEISPDSSRLWDQKTLNKMDKDRFRQSLGNVIETYHEVFRRICK</sequence>
<evidence type="ECO:0000256" key="3">
    <source>
        <dbReference type="ARBA" id="ARBA00022598"/>
    </source>
</evidence>
<keyword evidence="4 8" id="KW-0547">Nucleotide-binding</keyword>
<evidence type="ECO:0000256" key="4">
    <source>
        <dbReference type="ARBA" id="ARBA00022741"/>
    </source>
</evidence>
<name>A0ABM9NNV9_9GAMM</name>
<dbReference type="InterPro" id="IPR033934">
    <property type="entry name" value="SAICAR_synt_PurC"/>
</dbReference>
<reference evidence="10" key="1">
    <citation type="submission" date="2024-04" db="EMBL/GenBank/DDBJ databases">
        <authorList>
            <person name="Manzano-Marin A."/>
            <person name="Manzano-Marin A."/>
            <person name="Alejandro Manzano Marin A."/>
        </authorList>
    </citation>
    <scope>NUCLEOTIDE SEQUENCE [LARGE SCALE GENOMIC DNA]</scope>
    <source>
        <strain evidence="10">TABTEA</strain>
    </source>
</reference>
<evidence type="ECO:0000313" key="11">
    <source>
        <dbReference type="Proteomes" id="UP001497533"/>
    </source>
</evidence>
<dbReference type="HAMAP" id="MF_00137">
    <property type="entry name" value="SAICAR_synth"/>
    <property type="match status" value="1"/>
</dbReference>
<evidence type="ECO:0000256" key="7">
    <source>
        <dbReference type="ARBA" id="ARBA00048475"/>
    </source>
</evidence>
<comment type="pathway">
    <text evidence="1 8">Purine metabolism; IMP biosynthesis via de novo pathway; 5-amino-1-(5-phospho-D-ribosyl)imidazole-4-carboxamide from 5-amino-1-(5-phospho-D-ribosyl)imidazole-4-carboxylate: step 1/2.</text>
</comment>
<dbReference type="Proteomes" id="UP001497533">
    <property type="component" value="Chromosome"/>
</dbReference>
<organism evidence="10 11">
    <name type="scientific">Candidatus Providencia siddallii</name>
    <dbReference type="NCBI Taxonomy" id="1715285"/>
    <lineage>
        <taxon>Bacteria</taxon>
        <taxon>Pseudomonadati</taxon>
        <taxon>Pseudomonadota</taxon>
        <taxon>Gammaproteobacteria</taxon>
        <taxon>Enterobacterales</taxon>
        <taxon>Morganellaceae</taxon>
        <taxon>Providencia</taxon>
    </lineage>
</organism>
<dbReference type="InterPro" id="IPR018236">
    <property type="entry name" value="SAICAR_synthetase_CS"/>
</dbReference>
<evidence type="ECO:0000256" key="8">
    <source>
        <dbReference type="HAMAP-Rule" id="MF_00137"/>
    </source>
</evidence>
<protein>
    <recommendedName>
        <fullName evidence="8">Phosphoribosylaminoimidazole-succinocarboxamide synthase</fullName>
        <ecNumber evidence="8">6.3.2.6</ecNumber>
    </recommendedName>
    <alternativeName>
        <fullName evidence="8">SAICAR synthetase</fullName>
    </alternativeName>
</protein>
<dbReference type="RefSeq" id="WP_341765204.1">
    <property type="nucleotide sequence ID" value="NZ_OZ034688.1"/>
</dbReference>
<dbReference type="NCBIfam" id="TIGR00081">
    <property type="entry name" value="purC"/>
    <property type="match status" value="1"/>
</dbReference>
<evidence type="ECO:0000256" key="2">
    <source>
        <dbReference type="ARBA" id="ARBA00010190"/>
    </source>
</evidence>
<dbReference type="Gene3D" id="3.30.200.20">
    <property type="entry name" value="Phosphorylase Kinase, domain 1"/>
    <property type="match status" value="1"/>
</dbReference>